<dbReference type="AlphaFoldDB" id="A0A7L5JPA3"/>
<reference evidence="8 11" key="2">
    <citation type="submission" date="2020-05" db="EMBL/GenBank/DDBJ databases">
        <title>Complete genome sequencing of Campylobacter and Arcobacter type strains.</title>
        <authorList>
            <person name="Miller W.G."/>
            <person name="Yee E."/>
        </authorList>
    </citation>
    <scope>NUCLEOTIDE SEQUENCE [LARGE SCALE GENOMIC DNA]</scope>
    <source>
        <strain evidence="8 11">LMG 21996</strain>
    </source>
</reference>
<feature type="transmembrane region" description="Helical" evidence="6">
    <location>
        <begin position="286"/>
        <end position="305"/>
    </location>
</feature>
<evidence type="ECO:0000256" key="4">
    <source>
        <dbReference type="ARBA" id="ARBA00022989"/>
    </source>
</evidence>
<organism evidence="8 11">
    <name type="scientific">Aliarcobacter cibarius</name>
    <dbReference type="NCBI Taxonomy" id="255507"/>
    <lineage>
        <taxon>Bacteria</taxon>
        <taxon>Pseudomonadati</taxon>
        <taxon>Campylobacterota</taxon>
        <taxon>Epsilonproteobacteria</taxon>
        <taxon>Campylobacterales</taxon>
        <taxon>Arcobacteraceae</taxon>
        <taxon>Aliarcobacter</taxon>
    </lineage>
</organism>
<dbReference type="PANTHER" id="PTHR35007">
    <property type="entry name" value="INTEGRAL MEMBRANE PROTEIN-RELATED"/>
    <property type="match status" value="1"/>
</dbReference>
<comment type="subcellular location">
    <subcellularLocation>
        <location evidence="1">Cell membrane</location>
        <topology evidence="1">Multi-pass membrane protein</topology>
    </subcellularLocation>
</comment>
<evidence type="ECO:0000313" key="8">
    <source>
        <dbReference type="EMBL" id="QKJ27041.1"/>
    </source>
</evidence>
<evidence type="ECO:0000259" key="7">
    <source>
        <dbReference type="Pfam" id="PF00482"/>
    </source>
</evidence>
<evidence type="ECO:0000256" key="1">
    <source>
        <dbReference type="ARBA" id="ARBA00004651"/>
    </source>
</evidence>
<dbReference type="EMBL" id="CP054051">
    <property type="protein sequence ID" value="QKJ27041.1"/>
    <property type="molecule type" value="Genomic_DNA"/>
</dbReference>
<feature type="transmembrane region" description="Helical" evidence="6">
    <location>
        <begin position="107"/>
        <end position="127"/>
    </location>
</feature>
<feature type="transmembrane region" description="Helical" evidence="6">
    <location>
        <begin position="81"/>
        <end position="101"/>
    </location>
</feature>
<proteinExistence type="predicted"/>
<dbReference type="Proteomes" id="UP000305417">
    <property type="component" value="Unassembled WGS sequence"/>
</dbReference>
<reference evidence="9 10" key="1">
    <citation type="submission" date="2019-05" db="EMBL/GenBank/DDBJ databases">
        <title>Arcobacter cibarius and Arcobacter thereius providing challenges in identification an antibiotic susceptibility and Quinolone resistance.</title>
        <authorList>
            <person name="Busch A."/>
            <person name="Hanel I."/>
            <person name="Hotzel H."/>
            <person name="Tomaso H."/>
        </authorList>
    </citation>
    <scope>NUCLEOTIDE SEQUENCE [LARGE SCALE GENOMIC DNA]</scope>
    <source>
        <strain evidence="9 10">16CS0831-2</strain>
    </source>
</reference>
<protein>
    <submittedName>
        <fullName evidence="8">Flp pilus assembly protein TadB</fullName>
    </submittedName>
</protein>
<keyword evidence="10" id="KW-1185">Reference proteome</keyword>
<sequence length="309" mass="35608">MDDNLFLFFIITIPLLLVIFLVTLYAYYSKMKLKRVIINTLSSTHSKIIDKNKTENVSLKNSSWLGKKLKYAGFNAKGAEFMFILISIVFGFLFSFFIFFISNSKVIFVFTFLIFSFFPYLFLVKLIKAREEEFNTNLKGMIDKVTSMMKSGVGFEQALKKSILTCKSKLTQDVFNIYINEKAIIGEDKCFEKMFEIIESKELRIFYLTISIGRKSGGKFSNTLETLRKTLQDQGEIKQEITSSTKEIRVGTYMIIGLIVFTYMMMNNALGNSLNAHFFGSDIGKVQMFFICLWVAFGIFINNLLTKIK</sequence>
<evidence type="ECO:0000313" key="11">
    <source>
        <dbReference type="Proteomes" id="UP000509513"/>
    </source>
</evidence>
<feature type="transmembrane region" description="Helical" evidence="6">
    <location>
        <begin position="6"/>
        <end position="28"/>
    </location>
</feature>
<evidence type="ECO:0000256" key="5">
    <source>
        <dbReference type="ARBA" id="ARBA00023136"/>
    </source>
</evidence>
<dbReference type="PANTHER" id="PTHR35007:SF1">
    <property type="entry name" value="PILUS ASSEMBLY PROTEIN"/>
    <property type="match status" value="1"/>
</dbReference>
<feature type="transmembrane region" description="Helical" evidence="6">
    <location>
        <begin position="248"/>
        <end position="266"/>
    </location>
</feature>
<accession>A0A7L5JPA3</accession>
<evidence type="ECO:0000256" key="6">
    <source>
        <dbReference type="SAM" id="Phobius"/>
    </source>
</evidence>
<evidence type="ECO:0000256" key="2">
    <source>
        <dbReference type="ARBA" id="ARBA00022475"/>
    </source>
</evidence>
<keyword evidence="2" id="KW-1003">Cell membrane</keyword>
<dbReference type="Pfam" id="PF00482">
    <property type="entry name" value="T2SSF"/>
    <property type="match status" value="1"/>
</dbReference>
<dbReference type="GO" id="GO:0005886">
    <property type="term" value="C:plasma membrane"/>
    <property type="evidence" value="ECO:0007669"/>
    <property type="project" value="UniProtKB-SubCell"/>
</dbReference>
<dbReference type="EMBL" id="VBUC01000014">
    <property type="protein sequence ID" value="TLS98560.1"/>
    <property type="molecule type" value="Genomic_DNA"/>
</dbReference>
<evidence type="ECO:0000313" key="10">
    <source>
        <dbReference type="Proteomes" id="UP000305417"/>
    </source>
</evidence>
<dbReference type="Proteomes" id="UP000509513">
    <property type="component" value="Chromosome"/>
</dbReference>
<keyword evidence="5 6" id="KW-0472">Membrane</keyword>
<gene>
    <name evidence="8" type="ORF">ACBT_1130</name>
    <name evidence="9" type="ORF">FE247_06810</name>
</gene>
<dbReference type="OrthoDB" id="9803381at2"/>
<dbReference type="InterPro" id="IPR018076">
    <property type="entry name" value="T2SS_GspF_dom"/>
</dbReference>
<keyword evidence="4 6" id="KW-1133">Transmembrane helix</keyword>
<dbReference type="RefSeq" id="WP_024776046.1">
    <property type="nucleotide sequence ID" value="NZ_CP054051.1"/>
</dbReference>
<feature type="domain" description="Type II secretion system protein GspF" evidence="7">
    <location>
        <begin position="142"/>
        <end position="266"/>
    </location>
</feature>
<evidence type="ECO:0000313" key="9">
    <source>
        <dbReference type="EMBL" id="TLS98560.1"/>
    </source>
</evidence>
<name>A0A7L5JPA3_9BACT</name>
<keyword evidence="3 6" id="KW-0812">Transmembrane</keyword>
<evidence type="ECO:0000256" key="3">
    <source>
        <dbReference type="ARBA" id="ARBA00022692"/>
    </source>
</evidence>
<dbReference type="KEGG" id="acib:ACBT_1130"/>